<proteinExistence type="predicted"/>
<gene>
    <name evidence="1" type="ORF">NE663_09695</name>
</gene>
<reference evidence="1 2" key="1">
    <citation type="submission" date="2022-06" db="EMBL/GenBank/DDBJ databases">
        <title>Isolation of gut microbiota from human fecal samples.</title>
        <authorList>
            <person name="Pamer E.G."/>
            <person name="Barat B."/>
            <person name="Waligurski E."/>
            <person name="Medina S."/>
            <person name="Paddock L."/>
            <person name="Mostad J."/>
        </authorList>
    </citation>
    <scope>NUCLEOTIDE SEQUENCE [LARGE SCALE GENOMIC DNA]</scope>
    <source>
        <strain evidence="1 2">DFI.6.1</strain>
    </source>
</reference>
<organism evidence="1 2">
    <name type="scientific">Massilicoli timonensis</name>
    <dbReference type="NCBI Taxonomy" id="2015901"/>
    <lineage>
        <taxon>Bacteria</taxon>
        <taxon>Bacillati</taxon>
        <taxon>Bacillota</taxon>
        <taxon>Erysipelotrichia</taxon>
        <taxon>Erysipelotrichales</taxon>
        <taxon>Erysipelotrichaceae</taxon>
        <taxon>Massilicoli</taxon>
    </lineage>
</organism>
<sequence length="351" mass="40894">MGKTVIFPFTLENSSFCQAYLDQDDTCVLASLSGTGTIDQSIGKALNRLDDTGRIVDIHSIDLREVDKIILLESKNSELYEHIDELLVKWKDHQIEVISFSDKCREFMPMAVLQYRDFHVTDSYHYVFINKPIIFVGGIKETSEIAWLSYQIKKRFEKRKLKSIVISRYGCSIDQERYPYPDEFVSDRISAEYKVLLLNQYLQFLIRKHEPDVILIEVIGGPLRFDYHVFNYFGVYYYITSQAVSADLFLCTLPIGEYDDAYFTKLNDYIRHKFDLTIDAACLMNIKFEDSLSVTIENDDEYYYVSDSILRRYLEKNRQVRVVPFGACTDESYLDAVFAAILKKLEGAEDE</sequence>
<comment type="caution">
    <text evidence="1">The sequence shown here is derived from an EMBL/GenBank/DDBJ whole genome shotgun (WGS) entry which is preliminary data.</text>
</comment>
<accession>A0ABT1SMU5</accession>
<evidence type="ECO:0000313" key="1">
    <source>
        <dbReference type="EMBL" id="MCQ5122529.1"/>
    </source>
</evidence>
<evidence type="ECO:0008006" key="3">
    <source>
        <dbReference type="Google" id="ProtNLM"/>
    </source>
</evidence>
<dbReference type="EMBL" id="JANGCH010000017">
    <property type="protein sequence ID" value="MCQ5122529.1"/>
    <property type="molecule type" value="Genomic_DNA"/>
</dbReference>
<dbReference type="RefSeq" id="WP_256198275.1">
    <property type="nucleotide sequence ID" value="NZ_CANTYB010000010.1"/>
</dbReference>
<name>A0ABT1SMU5_9FIRM</name>
<dbReference type="Proteomes" id="UP001524435">
    <property type="component" value="Unassembled WGS sequence"/>
</dbReference>
<protein>
    <recommendedName>
        <fullName evidence="3">TIGR04066 family peptide maturation system protein</fullName>
    </recommendedName>
</protein>
<keyword evidence="2" id="KW-1185">Reference proteome</keyword>
<evidence type="ECO:0000313" key="2">
    <source>
        <dbReference type="Proteomes" id="UP001524435"/>
    </source>
</evidence>